<name>A0A8J2KDG8_9HEXA</name>
<comment type="caution">
    <text evidence="1">The sequence shown here is derived from an EMBL/GenBank/DDBJ whole genome shotgun (WGS) entry which is preliminary data.</text>
</comment>
<feature type="non-terminal residue" evidence="1">
    <location>
        <position position="78"/>
    </location>
</feature>
<dbReference type="Proteomes" id="UP000708208">
    <property type="component" value="Unassembled WGS sequence"/>
</dbReference>
<sequence>MLTRNDLILNQKAMNLISSCNLLPVKFESRTGELLQQKDPKQQVQGKFWFALFSIVLMQKCACLAESLLTKDYSNILE</sequence>
<reference evidence="1" key="1">
    <citation type="submission" date="2021-06" db="EMBL/GenBank/DDBJ databases">
        <authorList>
            <person name="Hodson N. C."/>
            <person name="Mongue J. A."/>
            <person name="Jaron S. K."/>
        </authorList>
    </citation>
    <scope>NUCLEOTIDE SEQUENCE</scope>
</reference>
<evidence type="ECO:0000313" key="2">
    <source>
        <dbReference type="Proteomes" id="UP000708208"/>
    </source>
</evidence>
<dbReference type="EMBL" id="CAJVCH010117082">
    <property type="protein sequence ID" value="CAG7725065.1"/>
    <property type="molecule type" value="Genomic_DNA"/>
</dbReference>
<proteinExistence type="predicted"/>
<evidence type="ECO:0000313" key="1">
    <source>
        <dbReference type="EMBL" id="CAG7725065.1"/>
    </source>
</evidence>
<accession>A0A8J2KDG8</accession>
<protein>
    <submittedName>
        <fullName evidence="1">Uncharacterized protein</fullName>
    </submittedName>
</protein>
<keyword evidence="2" id="KW-1185">Reference proteome</keyword>
<dbReference type="AlphaFoldDB" id="A0A8J2KDG8"/>
<organism evidence="1 2">
    <name type="scientific">Allacma fusca</name>
    <dbReference type="NCBI Taxonomy" id="39272"/>
    <lineage>
        <taxon>Eukaryota</taxon>
        <taxon>Metazoa</taxon>
        <taxon>Ecdysozoa</taxon>
        <taxon>Arthropoda</taxon>
        <taxon>Hexapoda</taxon>
        <taxon>Collembola</taxon>
        <taxon>Symphypleona</taxon>
        <taxon>Sminthuridae</taxon>
        <taxon>Allacma</taxon>
    </lineage>
</organism>
<gene>
    <name evidence="1" type="ORF">AFUS01_LOCUS14048</name>
</gene>